<sequence>MKESNPFKSKKNRTRLIVVLVIGIFCMGSYYLAKYYSQQTKDSTVKAVEMFFTSDLLKEPLSAAEEYDYVIADWTAEDKIRLELRNFPDSKRLTTRDIQYTVEVNDPSAAFEADSSPVSSANGITEELLLPKDQQKAATIEIKLGQDFLAGATTGKVAVVKAKATYPYEKELTARFLIEKSPEGFQVIVEDAADSPYAKVTVTTEEKRAFQLTWKSSEVVPDQTNPVFYGQSVQSIQNQQLDKLIDLGEVKDTGSITFYLLKYDESKDYTTNYKSVFDVLEKQGGG</sequence>
<proteinExistence type="predicted"/>
<accession>A0ABV0EPQ9</accession>
<evidence type="ECO:0000313" key="2">
    <source>
        <dbReference type="EMBL" id="MEO1769812.1"/>
    </source>
</evidence>
<feature type="transmembrane region" description="Helical" evidence="1">
    <location>
        <begin position="16"/>
        <end position="33"/>
    </location>
</feature>
<dbReference type="Proteomes" id="UP000664357">
    <property type="component" value="Unassembled WGS sequence"/>
</dbReference>
<comment type="caution">
    <text evidence="2">The sequence shown here is derived from an EMBL/GenBank/DDBJ whole genome shotgun (WGS) entry which is preliminary data.</text>
</comment>
<evidence type="ECO:0000313" key="3">
    <source>
        <dbReference type="Proteomes" id="UP000664357"/>
    </source>
</evidence>
<keyword evidence="1" id="KW-0472">Membrane</keyword>
<protein>
    <submittedName>
        <fullName evidence="2">Uncharacterized protein</fullName>
    </submittedName>
</protein>
<reference evidence="2 3" key="1">
    <citation type="submission" date="2024-02" db="EMBL/GenBank/DDBJ databases">
        <title>The Genome Sequence of Enterococcus sp. DIV0159.</title>
        <authorList>
            <person name="Earl A."/>
            <person name="Manson A."/>
            <person name="Gilmore M."/>
            <person name="Sanders J."/>
            <person name="Shea T."/>
            <person name="Howe W."/>
            <person name="Livny J."/>
            <person name="Cuomo C."/>
            <person name="Neafsey D."/>
            <person name="Birren B."/>
        </authorList>
    </citation>
    <scope>NUCLEOTIDE SEQUENCE [LARGE SCALE GENOMIC DNA]</scope>
    <source>
        <strain evidence="2 3">665A</strain>
    </source>
</reference>
<keyword evidence="1" id="KW-1133">Transmembrane helix</keyword>
<name>A0ABV0EPQ9_9ENTE</name>
<keyword evidence="3" id="KW-1185">Reference proteome</keyword>
<organism evidence="2 3">
    <name type="scientific">Candidatus Enterococcus ferrettii</name>
    <dbReference type="NCBI Taxonomy" id="2815324"/>
    <lineage>
        <taxon>Bacteria</taxon>
        <taxon>Bacillati</taxon>
        <taxon>Bacillota</taxon>
        <taxon>Bacilli</taxon>
        <taxon>Lactobacillales</taxon>
        <taxon>Enterococcaceae</taxon>
        <taxon>Enterococcus</taxon>
    </lineage>
</organism>
<gene>
    <name evidence="2" type="ORF">JZO67_001763</name>
</gene>
<evidence type="ECO:0000256" key="1">
    <source>
        <dbReference type="SAM" id="Phobius"/>
    </source>
</evidence>
<dbReference type="RefSeq" id="WP_207702124.1">
    <property type="nucleotide sequence ID" value="NZ_JAFREL020000001.1"/>
</dbReference>
<keyword evidence="1" id="KW-0812">Transmembrane</keyword>
<dbReference type="EMBL" id="JAFREL020000001">
    <property type="protein sequence ID" value="MEO1769812.1"/>
    <property type="molecule type" value="Genomic_DNA"/>
</dbReference>